<dbReference type="GO" id="GO:0015079">
    <property type="term" value="F:potassium ion transmembrane transporter activity"/>
    <property type="evidence" value="ECO:0007669"/>
    <property type="project" value="EnsemblPlants"/>
</dbReference>
<feature type="domain" description="Sodium/calcium exchanger membrane region" evidence="12">
    <location>
        <begin position="288"/>
        <end position="437"/>
    </location>
</feature>
<evidence type="ECO:0000256" key="8">
    <source>
        <dbReference type="ARBA" id="ARBA00023201"/>
    </source>
</evidence>
<feature type="transmembrane region" description="Helical" evidence="10">
    <location>
        <begin position="322"/>
        <end position="343"/>
    </location>
</feature>
<keyword evidence="4 10" id="KW-0812">Transmembrane</keyword>
<feature type="signal peptide" evidence="11">
    <location>
        <begin position="1"/>
        <end position="24"/>
    </location>
</feature>
<dbReference type="GO" id="GO:0015297">
    <property type="term" value="F:antiporter activity"/>
    <property type="evidence" value="ECO:0007669"/>
    <property type="project" value="UniProtKB-KW"/>
</dbReference>
<keyword evidence="2" id="KW-0813">Transport</keyword>
<evidence type="ECO:0000259" key="12">
    <source>
        <dbReference type="Pfam" id="PF01699"/>
    </source>
</evidence>
<dbReference type="Proteomes" id="UP000243459">
    <property type="component" value="Chromosome 2"/>
</dbReference>
<dbReference type="InterPro" id="IPR051359">
    <property type="entry name" value="CaCA_antiporter"/>
</dbReference>
<dbReference type="GO" id="GO:0015081">
    <property type="term" value="F:sodium ion transmembrane transporter activity"/>
    <property type="evidence" value="ECO:0007669"/>
    <property type="project" value="EnsemblPlants"/>
</dbReference>
<dbReference type="Pfam" id="PF01699">
    <property type="entry name" value="Na_Ca_ex"/>
    <property type="match status" value="1"/>
</dbReference>
<evidence type="ECO:0000256" key="5">
    <source>
        <dbReference type="ARBA" id="ARBA00022989"/>
    </source>
</evidence>
<keyword evidence="11" id="KW-0732">Signal</keyword>
<feature type="transmembrane region" description="Helical" evidence="10">
    <location>
        <begin position="350"/>
        <end position="374"/>
    </location>
</feature>
<comment type="similarity">
    <text evidence="9">Belongs to the Ca(2+):cation antiporter (CaCA) (TC 2.A.19) family. Cation/calcium exchanger (CCX) subfamily.</text>
</comment>
<comment type="subcellular location">
    <subcellularLocation>
        <location evidence="1">Membrane</location>
        <topology evidence="1">Multi-pass membrane protein</topology>
    </subcellularLocation>
</comment>
<evidence type="ECO:0000256" key="7">
    <source>
        <dbReference type="ARBA" id="ARBA00023136"/>
    </source>
</evidence>
<reference evidence="14" key="1">
    <citation type="journal article" date="2017" name="Nat. Commun.">
        <title>The asparagus genome sheds light on the origin and evolution of a young Y chromosome.</title>
        <authorList>
            <person name="Harkess A."/>
            <person name="Zhou J."/>
            <person name="Xu C."/>
            <person name="Bowers J.E."/>
            <person name="Van der Hulst R."/>
            <person name="Ayyampalayam S."/>
            <person name="Mercati F."/>
            <person name="Riccardi P."/>
            <person name="McKain M.R."/>
            <person name="Kakrana A."/>
            <person name="Tang H."/>
            <person name="Ray J."/>
            <person name="Groenendijk J."/>
            <person name="Arikit S."/>
            <person name="Mathioni S.M."/>
            <person name="Nakano M."/>
            <person name="Shan H."/>
            <person name="Telgmann-Rauber A."/>
            <person name="Kanno A."/>
            <person name="Yue Z."/>
            <person name="Chen H."/>
            <person name="Li W."/>
            <person name="Chen Y."/>
            <person name="Xu X."/>
            <person name="Zhang Y."/>
            <person name="Luo S."/>
            <person name="Chen H."/>
            <person name="Gao J."/>
            <person name="Mao Z."/>
            <person name="Pires J.C."/>
            <person name="Luo M."/>
            <person name="Kudrna D."/>
            <person name="Wing R.A."/>
            <person name="Meyers B.C."/>
            <person name="Yi K."/>
            <person name="Kong H."/>
            <person name="Lavrijsen P."/>
            <person name="Sunseri F."/>
            <person name="Falavigna A."/>
            <person name="Ye Y."/>
            <person name="Leebens-Mack J.H."/>
            <person name="Chen G."/>
        </authorList>
    </citation>
    <scope>NUCLEOTIDE SEQUENCE [LARGE SCALE GENOMIC DNA]</scope>
    <source>
        <strain evidence="14">cv. DH0086</strain>
    </source>
</reference>
<keyword evidence="5 10" id="KW-1133">Transmembrane helix</keyword>
<proteinExistence type="inferred from homology"/>
<dbReference type="PANTHER" id="PTHR12266:SF33">
    <property type="entry name" value="CATION_CALCIUM EXCHANGER 5"/>
    <property type="match status" value="1"/>
</dbReference>
<evidence type="ECO:0000313" key="14">
    <source>
        <dbReference type="Proteomes" id="UP000243459"/>
    </source>
</evidence>
<feature type="transmembrane region" description="Helical" evidence="10">
    <location>
        <begin position="386"/>
        <end position="413"/>
    </location>
</feature>
<evidence type="ECO:0000256" key="4">
    <source>
        <dbReference type="ARBA" id="ARBA00022692"/>
    </source>
</evidence>
<dbReference type="GO" id="GO:0005886">
    <property type="term" value="C:plasma membrane"/>
    <property type="evidence" value="ECO:0007669"/>
    <property type="project" value="EnsemblPlants"/>
</dbReference>
<dbReference type="InterPro" id="IPR044880">
    <property type="entry name" value="NCX_ion-bd_dom_sf"/>
</dbReference>
<feature type="transmembrane region" description="Helical" evidence="10">
    <location>
        <begin position="291"/>
        <end position="316"/>
    </location>
</feature>
<sequence>MGLLSSKLLLPPLLISIVLFFLLSNPNPNPNPNSLVTLLALGNDAPDLFSSVATLRCDEPRTDLAHPLRRRLRHKFGFDHRHAFPFGSASIHSECLLFSGGAGDVLCVFEWEMYLWQGVGFVGLYVFFVWFLFWMDLGSTDACKRREEEVEEVEMGLVEKSAAEVEGGDGREVVGDRWSLFWMMGKISRLWEIPVTIILKLTIPSVSPSEYSRFYTSANICLCPLLILYSLSSFVPVDTQIVFILPHSQFPLWTVVLFISFSLGVAHFFFENEPQQKDSENKNTATTLVAFVMSVFWISTMAGELLNCLAAVGTILDLPPAILGLTVLAWGNSVGDIVADVALAKAGQPAMAMAGCFVGPMFNMLIGLGSAMVIETAKAYPGAYELRFHVGIVVAFVFLLLSLMGSLLVVTWFRFRVPRFWGFCLVGLYVLFTAVSLAIARFAG</sequence>
<keyword evidence="6" id="KW-0915">Sodium</keyword>
<dbReference type="Gramene" id="ONK78024">
    <property type="protein sequence ID" value="ONK78024"/>
    <property type="gene ID" value="A4U43_C02F13400"/>
</dbReference>
<feature type="chain" id="PRO_5024371884" description="Sodium/calcium exchanger membrane region domain-containing protein" evidence="11">
    <location>
        <begin position="25"/>
        <end position="444"/>
    </location>
</feature>
<dbReference type="InterPro" id="IPR004837">
    <property type="entry name" value="NaCa_Exmemb"/>
</dbReference>
<evidence type="ECO:0000256" key="10">
    <source>
        <dbReference type="SAM" id="Phobius"/>
    </source>
</evidence>
<evidence type="ECO:0000256" key="1">
    <source>
        <dbReference type="ARBA" id="ARBA00004141"/>
    </source>
</evidence>
<accession>A0A5P1FIV6</accession>
<dbReference type="AlphaFoldDB" id="A0A5P1FIV6"/>
<keyword evidence="7 10" id="KW-0472">Membrane</keyword>
<evidence type="ECO:0000313" key="13">
    <source>
        <dbReference type="EMBL" id="ONK78024.1"/>
    </source>
</evidence>
<feature type="transmembrane region" description="Helical" evidence="10">
    <location>
        <begin position="252"/>
        <end position="270"/>
    </location>
</feature>
<evidence type="ECO:0000256" key="9">
    <source>
        <dbReference type="ARBA" id="ARBA00038187"/>
    </source>
</evidence>
<dbReference type="Gene3D" id="1.20.1420.30">
    <property type="entry name" value="NCX, central ion-binding region"/>
    <property type="match status" value="1"/>
</dbReference>
<name>A0A5P1FIV6_ASPOF</name>
<keyword evidence="3" id="KW-0050">Antiport</keyword>
<dbReference type="OMA" id="WGYCLIG"/>
<feature type="transmembrane region" description="Helical" evidence="10">
    <location>
        <begin position="114"/>
        <end position="135"/>
    </location>
</feature>
<evidence type="ECO:0000256" key="2">
    <source>
        <dbReference type="ARBA" id="ARBA00022448"/>
    </source>
</evidence>
<organism evidence="13 14">
    <name type="scientific">Asparagus officinalis</name>
    <name type="common">Garden asparagus</name>
    <dbReference type="NCBI Taxonomy" id="4686"/>
    <lineage>
        <taxon>Eukaryota</taxon>
        <taxon>Viridiplantae</taxon>
        <taxon>Streptophyta</taxon>
        <taxon>Embryophyta</taxon>
        <taxon>Tracheophyta</taxon>
        <taxon>Spermatophyta</taxon>
        <taxon>Magnoliopsida</taxon>
        <taxon>Liliopsida</taxon>
        <taxon>Asparagales</taxon>
        <taxon>Asparagaceae</taxon>
        <taxon>Asparagoideae</taxon>
        <taxon>Asparagus</taxon>
    </lineage>
</organism>
<keyword evidence="8" id="KW-0406">Ion transport</keyword>
<evidence type="ECO:0000256" key="6">
    <source>
        <dbReference type="ARBA" id="ARBA00023053"/>
    </source>
</evidence>
<evidence type="ECO:0000256" key="11">
    <source>
        <dbReference type="SAM" id="SignalP"/>
    </source>
</evidence>
<keyword evidence="8" id="KW-0739">Sodium transport</keyword>
<dbReference type="EMBL" id="CM007382">
    <property type="protein sequence ID" value="ONK78024.1"/>
    <property type="molecule type" value="Genomic_DNA"/>
</dbReference>
<protein>
    <recommendedName>
        <fullName evidence="12">Sodium/calcium exchanger membrane region domain-containing protein</fullName>
    </recommendedName>
</protein>
<gene>
    <name evidence="13" type="ORF">A4U43_C02F13400</name>
</gene>
<evidence type="ECO:0000256" key="3">
    <source>
        <dbReference type="ARBA" id="ARBA00022449"/>
    </source>
</evidence>
<dbReference type="GO" id="GO:0034399">
    <property type="term" value="C:nuclear periphery"/>
    <property type="evidence" value="ECO:0007669"/>
    <property type="project" value="EnsemblPlants"/>
</dbReference>
<keyword evidence="14" id="KW-1185">Reference proteome</keyword>
<feature type="transmembrane region" description="Helical" evidence="10">
    <location>
        <begin position="420"/>
        <end position="443"/>
    </location>
</feature>
<dbReference type="PANTHER" id="PTHR12266">
    <property type="entry name" value="NA+/CA2+ K+ INDEPENDENT EXCHANGER"/>
    <property type="match status" value="1"/>
</dbReference>